<protein>
    <submittedName>
        <fullName evidence="1">Uncharacterized protein</fullName>
    </submittedName>
</protein>
<dbReference type="EMBL" id="HBEL01023318">
    <property type="protein sequence ID" value="CAD8414782.1"/>
    <property type="molecule type" value="Transcribed_RNA"/>
</dbReference>
<proteinExistence type="predicted"/>
<organism evidence="1">
    <name type="scientific">Proboscia inermis</name>
    <dbReference type="NCBI Taxonomy" id="420281"/>
    <lineage>
        <taxon>Eukaryota</taxon>
        <taxon>Sar</taxon>
        <taxon>Stramenopiles</taxon>
        <taxon>Ochrophyta</taxon>
        <taxon>Bacillariophyta</taxon>
        <taxon>Coscinodiscophyceae</taxon>
        <taxon>Rhizosoleniophycidae</taxon>
        <taxon>Rhizosoleniales</taxon>
        <taxon>Rhizosoleniaceae</taxon>
        <taxon>Proboscia</taxon>
    </lineage>
</organism>
<reference evidence="1" key="1">
    <citation type="submission" date="2021-01" db="EMBL/GenBank/DDBJ databases">
        <authorList>
            <person name="Corre E."/>
            <person name="Pelletier E."/>
            <person name="Niang G."/>
            <person name="Scheremetjew M."/>
            <person name="Finn R."/>
            <person name="Kale V."/>
            <person name="Holt S."/>
            <person name="Cochrane G."/>
            <person name="Meng A."/>
            <person name="Brown T."/>
            <person name="Cohen L."/>
        </authorList>
    </citation>
    <scope>NUCLEOTIDE SEQUENCE</scope>
    <source>
        <strain evidence="1">CCAP1064/1</strain>
    </source>
</reference>
<sequence length="256" mass="29220">MEDLVAGPRRVIEYNLSHSSKKTNATISTTRPTTSPDLWKRVAKYISNDPHPTTVTLPVGLGKQGWVQRDRATACCVSISSQYFRDLLPTTTTKEMETNGNAEKNWWQGTDGYVLVGVSHIKSGNRVRMKHNKKGFFHYLSRLYAFSPHPPYQVVARSGLFCLETGMYNKSEGHDPYVAAFQRNKTNPRVNLGRWFEFRGKTYNCPRIHFVSGMSESAVDPSRMVLAYGVSDCYSRMIEIRKRDFCERMFVAPDQS</sequence>
<name>A0A7S0GG54_9STRA</name>
<dbReference type="AlphaFoldDB" id="A0A7S0GG54"/>
<evidence type="ECO:0000313" key="1">
    <source>
        <dbReference type="EMBL" id="CAD8414782.1"/>
    </source>
</evidence>
<gene>
    <name evidence="1" type="ORF">PINE0816_LOCUS10916</name>
</gene>
<accession>A0A7S0GG54</accession>